<evidence type="ECO:0000313" key="2">
    <source>
        <dbReference type="Proteomes" id="UP000724874"/>
    </source>
</evidence>
<organism evidence="1 2">
    <name type="scientific">Gymnopilus junonius</name>
    <name type="common">Spectacular rustgill mushroom</name>
    <name type="synonym">Gymnopilus spectabilis subsp. junonius</name>
    <dbReference type="NCBI Taxonomy" id="109634"/>
    <lineage>
        <taxon>Eukaryota</taxon>
        <taxon>Fungi</taxon>
        <taxon>Dikarya</taxon>
        <taxon>Basidiomycota</taxon>
        <taxon>Agaricomycotina</taxon>
        <taxon>Agaricomycetes</taxon>
        <taxon>Agaricomycetidae</taxon>
        <taxon>Agaricales</taxon>
        <taxon>Agaricineae</taxon>
        <taxon>Hymenogastraceae</taxon>
        <taxon>Gymnopilus</taxon>
    </lineage>
</organism>
<comment type="caution">
    <text evidence="1">The sequence shown here is derived from an EMBL/GenBank/DDBJ whole genome shotgun (WGS) entry which is preliminary data.</text>
</comment>
<keyword evidence="2" id="KW-1185">Reference proteome</keyword>
<dbReference type="Proteomes" id="UP000724874">
    <property type="component" value="Unassembled WGS sequence"/>
</dbReference>
<protein>
    <submittedName>
        <fullName evidence="1">Uncharacterized protein</fullName>
    </submittedName>
</protein>
<accession>A0A9P5N6P0</accession>
<evidence type="ECO:0000313" key="1">
    <source>
        <dbReference type="EMBL" id="KAF8868270.1"/>
    </source>
</evidence>
<name>A0A9P5N6P0_GYMJU</name>
<sequence>MPTSVPRNPVPQDMWEILQQLARAEAHVKRLSVELAAILFFVKSCKEEWLLWSIEIERELWWLKEENGEEEERVDLEEKVKERLEIGGEHREGQERIEEREVGGSMEVSRMVLSNRNLNNMLFSWQHDSMFVCMINVFYNETKGEKVKAKVQVQ</sequence>
<proteinExistence type="predicted"/>
<dbReference type="AlphaFoldDB" id="A0A9P5N6P0"/>
<dbReference type="EMBL" id="JADNYJ010000728">
    <property type="protein sequence ID" value="KAF8868270.1"/>
    <property type="molecule type" value="Genomic_DNA"/>
</dbReference>
<gene>
    <name evidence="1" type="ORF">CPB84DRAFT_1858191</name>
</gene>
<reference evidence="1" key="1">
    <citation type="submission" date="2020-11" db="EMBL/GenBank/DDBJ databases">
        <authorList>
            <consortium name="DOE Joint Genome Institute"/>
            <person name="Ahrendt S."/>
            <person name="Riley R."/>
            <person name="Andreopoulos W."/>
            <person name="LaButti K."/>
            <person name="Pangilinan J."/>
            <person name="Ruiz-duenas F.J."/>
            <person name="Barrasa J.M."/>
            <person name="Sanchez-Garcia M."/>
            <person name="Camarero S."/>
            <person name="Miyauchi S."/>
            <person name="Serrano A."/>
            <person name="Linde D."/>
            <person name="Babiker R."/>
            <person name="Drula E."/>
            <person name="Ayuso-Fernandez I."/>
            <person name="Pacheco R."/>
            <person name="Padilla G."/>
            <person name="Ferreira P."/>
            <person name="Barriuso J."/>
            <person name="Kellner H."/>
            <person name="Castanera R."/>
            <person name="Alfaro M."/>
            <person name="Ramirez L."/>
            <person name="Pisabarro A.G."/>
            <person name="Kuo A."/>
            <person name="Tritt A."/>
            <person name="Lipzen A."/>
            <person name="He G."/>
            <person name="Yan M."/>
            <person name="Ng V."/>
            <person name="Cullen D."/>
            <person name="Martin F."/>
            <person name="Rosso M.-N."/>
            <person name="Henrissat B."/>
            <person name="Hibbett D."/>
            <person name="Martinez A.T."/>
            <person name="Grigoriev I.V."/>
        </authorList>
    </citation>
    <scope>NUCLEOTIDE SEQUENCE</scope>
    <source>
        <strain evidence="1">AH 44721</strain>
    </source>
</reference>